<evidence type="ECO:0000313" key="2">
    <source>
        <dbReference type="Proteomes" id="UP000886998"/>
    </source>
</evidence>
<name>A0A8X6XQX6_9ARAC</name>
<evidence type="ECO:0008006" key="3">
    <source>
        <dbReference type="Google" id="ProtNLM"/>
    </source>
</evidence>
<organism evidence="1 2">
    <name type="scientific">Trichonephila inaurata madagascariensis</name>
    <dbReference type="NCBI Taxonomy" id="2747483"/>
    <lineage>
        <taxon>Eukaryota</taxon>
        <taxon>Metazoa</taxon>
        <taxon>Ecdysozoa</taxon>
        <taxon>Arthropoda</taxon>
        <taxon>Chelicerata</taxon>
        <taxon>Arachnida</taxon>
        <taxon>Araneae</taxon>
        <taxon>Araneomorphae</taxon>
        <taxon>Entelegynae</taxon>
        <taxon>Araneoidea</taxon>
        <taxon>Nephilidae</taxon>
        <taxon>Trichonephila</taxon>
        <taxon>Trichonephila inaurata</taxon>
    </lineage>
</organism>
<protein>
    <recommendedName>
        <fullName evidence="3">DUF5641 domain-containing protein</fullName>
    </recommendedName>
</protein>
<dbReference type="AlphaFoldDB" id="A0A8X6XQX6"/>
<dbReference type="OrthoDB" id="6415168at2759"/>
<dbReference type="EMBL" id="BMAV01011278">
    <property type="protein sequence ID" value="GFY57040.1"/>
    <property type="molecule type" value="Genomic_DNA"/>
</dbReference>
<reference evidence="1" key="1">
    <citation type="submission" date="2020-08" db="EMBL/GenBank/DDBJ databases">
        <title>Multicomponent nature underlies the extraordinary mechanical properties of spider dragline silk.</title>
        <authorList>
            <person name="Kono N."/>
            <person name="Nakamura H."/>
            <person name="Mori M."/>
            <person name="Yoshida Y."/>
            <person name="Ohtoshi R."/>
            <person name="Malay A.D."/>
            <person name="Moran D.A.P."/>
            <person name="Tomita M."/>
            <person name="Numata K."/>
            <person name="Arakawa K."/>
        </authorList>
    </citation>
    <scope>NUCLEOTIDE SEQUENCE</scope>
</reference>
<keyword evidence="2" id="KW-1185">Reference proteome</keyword>
<accession>A0A8X6XQX6</accession>
<proteinExistence type="predicted"/>
<gene>
    <name evidence="1" type="ORF">TNIN_199891</name>
</gene>
<comment type="caution">
    <text evidence="1">The sequence shown here is derived from an EMBL/GenBank/DDBJ whole genome shotgun (WGS) entry which is preliminary data.</text>
</comment>
<dbReference type="Proteomes" id="UP000886998">
    <property type="component" value="Unassembled WGS sequence"/>
</dbReference>
<evidence type="ECO:0000313" key="1">
    <source>
        <dbReference type="EMBL" id="GFY57040.1"/>
    </source>
</evidence>
<sequence length="68" mass="7530">MKVGEIVLVENPNKNRLYWPLAKVLELLPEIQPKELPIAAVDVEKIPESSTSSRVPVACTNQVNPCYG</sequence>